<reference evidence="6 8" key="1">
    <citation type="journal article" date="2012" name="Nature">
        <title>Algal genomes reveal evolutionary mosaicism and the fate of nucleomorphs.</title>
        <authorList>
            <consortium name="DOE Joint Genome Institute"/>
            <person name="Curtis B.A."/>
            <person name="Tanifuji G."/>
            <person name="Burki F."/>
            <person name="Gruber A."/>
            <person name="Irimia M."/>
            <person name="Maruyama S."/>
            <person name="Arias M.C."/>
            <person name="Ball S.G."/>
            <person name="Gile G.H."/>
            <person name="Hirakawa Y."/>
            <person name="Hopkins J.F."/>
            <person name="Kuo A."/>
            <person name="Rensing S.A."/>
            <person name="Schmutz J."/>
            <person name="Symeonidi A."/>
            <person name="Elias M."/>
            <person name="Eveleigh R.J."/>
            <person name="Herman E.K."/>
            <person name="Klute M.J."/>
            <person name="Nakayama T."/>
            <person name="Obornik M."/>
            <person name="Reyes-Prieto A."/>
            <person name="Armbrust E.V."/>
            <person name="Aves S.J."/>
            <person name="Beiko R.G."/>
            <person name="Coutinho P."/>
            <person name="Dacks J.B."/>
            <person name="Durnford D.G."/>
            <person name="Fast N.M."/>
            <person name="Green B.R."/>
            <person name="Grisdale C.J."/>
            <person name="Hempel F."/>
            <person name="Henrissat B."/>
            <person name="Hoppner M.P."/>
            <person name="Ishida K."/>
            <person name="Kim E."/>
            <person name="Koreny L."/>
            <person name="Kroth P.G."/>
            <person name="Liu Y."/>
            <person name="Malik S.B."/>
            <person name="Maier U.G."/>
            <person name="McRose D."/>
            <person name="Mock T."/>
            <person name="Neilson J.A."/>
            <person name="Onodera N.T."/>
            <person name="Poole A.M."/>
            <person name="Pritham E.J."/>
            <person name="Richards T.A."/>
            <person name="Rocap G."/>
            <person name="Roy S.W."/>
            <person name="Sarai C."/>
            <person name="Schaack S."/>
            <person name="Shirato S."/>
            <person name="Slamovits C.H."/>
            <person name="Spencer D.F."/>
            <person name="Suzuki S."/>
            <person name="Worden A.Z."/>
            <person name="Zauner S."/>
            <person name="Barry K."/>
            <person name="Bell C."/>
            <person name="Bharti A.K."/>
            <person name="Crow J.A."/>
            <person name="Grimwood J."/>
            <person name="Kramer R."/>
            <person name="Lindquist E."/>
            <person name="Lucas S."/>
            <person name="Salamov A."/>
            <person name="McFadden G.I."/>
            <person name="Lane C.E."/>
            <person name="Keeling P.J."/>
            <person name="Gray M.W."/>
            <person name="Grigoriev I.V."/>
            <person name="Archibald J.M."/>
        </authorList>
    </citation>
    <scope>NUCLEOTIDE SEQUENCE</scope>
    <source>
        <strain evidence="6 8">CCMP2712</strain>
    </source>
</reference>
<evidence type="ECO:0000256" key="2">
    <source>
        <dbReference type="ARBA" id="ARBA00004734"/>
    </source>
</evidence>
<dbReference type="InterPro" id="IPR024083">
    <property type="entry name" value="Fumarase/histidase_N"/>
</dbReference>
<dbReference type="PANTHER" id="PTHR43411">
    <property type="entry name" value="ADENYLOSUCCINATE LYASE"/>
    <property type="match status" value="1"/>
</dbReference>
<protein>
    <recommendedName>
        <fullName evidence="9">Adenylosuccinate lyase</fullName>
    </recommendedName>
</protein>
<keyword evidence="8" id="KW-1185">Reference proteome</keyword>
<dbReference type="OMA" id="NNWAVVA"/>
<sequence>MSTQLHAIGPLDGRYRNRLQQVSDHFSEFAYIKYRVHVEIEYFIALLSMQPPLPQLAEVQPSPTLLEKLRGIYLNFADKDAEWVKQTEFKGGAEGGPPLATNHDVKAVEYFIKWRLTQMSSEPGMEKLTKVKEFVHFGLTSQDINNTCYPLMILNFYRSVYLPKLAQVLCVLDSYARRWADVPLLARTHGQPASPTRMGKEIMVFVHRIKSQVENLESVPHCSKFGGATGNLNAHKVAYPDRDWIAFCNALIDGLGLQRLQCTTQIEHYDNMAALFDGTRRINVILIDLARDIWTYISQGLFKQKTKAGEIGSSAMPHKVNPIDFENAEGNFGIANAILEHLSNKLPISRLQRDLTDSTVSRNVGVPLGHTMVALDSMLKGLGKLLLDEAAVSADLNGHWEVTAEAIQTVLRREQVDGAYELLKEETRGAAVTQESITRFIDKLEKHDTIKLDVIASLRAISPSNYVGFFEPGEALEKWAESKLSAKSRKAVLEAIVSQVRGREGGGGAKE</sequence>
<dbReference type="Pfam" id="PF08328">
    <property type="entry name" value="ASL_C"/>
    <property type="match status" value="1"/>
</dbReference>
<dbReference type="InterPro" id="IPR020557">
    <property type="entry name" value="Fumarate_lyase_CS"/>
</dbReference>
<evidence type="ECO:0000313" key="6">
    <source>
        <dbReference type="EMBL" id="EKX44049.1"/>
    </source>
</evidence>
<evidence type="ECO:0000259" key="5">
    <source>
        <dbReference type="Pfam" id="PF08328"/>
    </source>
</evidence>
<feature type="domain" description="Fumarate lyase N-terminal" evidence="4">
    <location>
        <begin position="102"/>
        <end position="330"/>
    </location>
</feature>
<evidence type="ECO:0000256" key="3">
    <source>
        <dbReference type="ARBA" id="ARBA00022755"/>
    </source>
</evidence>
<proteinExistence type="predicted"/>
<dbReference type="InterPro" id="IPR000362">
    <property type="entry name" value="Fumarate_lyase_fam"/>
</dbReference>
<name>L1J7G8_GUITC</name>
<dbReference type="GO" id="GO:0004018">
    <property type="term" value="F:N6-(1,2-dicarboxyethyl)AMP AMP-lyase (fumarate-forming) activity"/>
    <property type="evidence" value="ECO:0007669"/>
    <property type="project" value="InterPro"/>
</dbReference>
<dbReference type="Gene3D" id="1.10.275.10">
    <property type="entry name" value="Fumarase/aspartase (N-terminal domain)"/>
    <property type="match status" value="1"/>
</dbReference>
<dbReference type="eggNOG" id="KOG2700">
    <property type="taxonomic scope" value="Eukaryota"/>
</dbReference>
<dbReference type="Gene3D" id="1.10.40.30">
    <property type="entry name" value="Fumarase/aspartase (C-terminal domain)"/>
    <property type="match status" value="1"/>
</dbReference>
<dbReference type="EnsemblProtists" id="EKX44049">
    <property type="protein sequence ID" value="EKX44049"/>
    <property type="gene ID" value="GUITHDRAFT_159766"/>
</dbReference>
<dbReference type="EMBL" id="JH993007">
    <property type="protein sequence ID" value="EKX44049.1"/>
    <property type="molecule type" value="Genomic_DNA"/>
</dbReference>
<dbReference type="KEGG" id="gtt:GUITHDRAFT_159766"/>
<dbReference type="InterPro" id="IPR013539">
    <property type="entry name" value="PurB_C"/>
</dbReference>
<dbReference type="Gene3D" id="1.20.200.10">
    <property type="entry name" value="Fumarase/aspartase (Central domain)"/>
    <property type="match status" value="1"/>
</dbReference>
<dbReference type="GO" id="GO:0006188">
    <property type="term" value="P:IMP biosynthetic process"/>
    <property type="evidence" value="ECO:0007669"/>
    <property type="project" value="InterPro"/>
</dbReference>
<evidence type="ECO:0000259" key="4">
    <source>
        <dbReference type="Pfam" id="PF00206"/>
    </source>
</evidence>
<dbReference type="InterPro" id="IPR022761">
    <property type="entry name" value="Fumarate_lyase_N"/>
</dbReference>
<dbReference type="PaxDb" id="55529-EKX44049"/>
<dbReference type="InterPro" id="IPR047136">
    <property type="entry name" value="PurB_bact"/>
</dbReference>
<keyword evidence="3" id="KW-0658">Purine biosynthesis</keyword>
<dbReference type="STRING" id="905079.L1J7G8"/>
<dbReference type="OrthoDB" id="406045at2759"/>
<dbReference type="InterPro" id="IPR008948">
    <property type="entry name" value="L-Aspartase-like"/>
</dbReference>
<dbReference type="GeneID" id="17300701"/>
<reference evidence="7" key="3">
    <citation type="submission" date="2015-06" db="UniProtKB">
        <authorList>
            <consortium name="EnsemblProtists"/>
        </authorList>
    </citation>
    <scope>IDENTIFICATION</scope>
</reference>
<feature type="domain" description="Adenylosuccinate lyase PurB C-terminal" evidence="5">
    <location>
        <begin position="349"/>
        <end position="467"/>
    </location>
</feature>
<evidence type="ECO:0000313" key="7">
    <source>
        <dbReference type="EnsemblProtists" id="EKX44049"/>
    </source>
</evidence>
<dbReference type="NCBIfam" id="NF006764">
    <property type="entry name" value="PRK09285.1"/>
    <property type="match status" value="1"/>
</dbReference>
<dbReference type="PANTHER" id="PTHR43411:SF1">
    <property type="entry name" value="ADENYLOSUCCINATE LYASE"/>
    <property type="match status" value="1"/>
</dbReference>
<comment type="pathway">
    <text evidence="1">Purine metabolism; IMP biosynthesis via de novo pathway; 5-amino-1-(5-phospho-D-ribosyl)imidazole-4-carboxamide from 5-amino-1-(5-phospho-D-ribosyl)imidazole-4-carboxylate: step 2/2.</text>
</comment>
<reference evidence="8" key="2">
    <citation type="submission" date="2012-11" db="EMBL/GenBank/DDBJ databases">
        <authorList>
            <person name="Kuo A."/>
            <person name="Curtis B.A."/>
            <person name="Tanifuji G."/>
            <person name="Burki F."/>
            <person name="Gruber A."/>
            <person name="Irimia M."/>
            <person name="Maruyama S."/>
            <person name="Arias M.C."/>
            <person name="Ball S.G."/>
            <person name="Gile G.H."/>
            <person name="Hirakawa Y."/>
            <person name="Hopkins J.F."/>
            <person name="Rensing S.A."/>
            <person name="Schmutz J."/>
            <person name="Symeonidi A."/>
            <person name="Elias M."/>
            <person name="Eveleigh R.J."/>
            <person name="Herman E.K."/>
            <person name="Klute M.J."/>
            <person name="Nakayama T."/>
            <person name="Obornik M."/>
            <person name="Reyes-Prieto A."/>
            <person name="Armbrust E.V."/>
            <person name="Aves S.J."/>
            <person name="Beiko R.G."/>
            <person name="Coutinho P."/>
            <person name="Dacks J.B."/>
            <person name="Durnford D.G."/>
            <person name="Fast N.M."/>
            <person name="Green B.R."/>
            <person name="Grisdale C."/>
            <person name="Hempe F."/>
            <person name="Henrissat B."/>
            <person name="Hoppner M.P."/>
            <person name="Ishida K.-I."/>
            <person name="Kim E."/>
            <person name="Koreny L."/>
            <person name="Kroth P.G."/>
            <person name="Liu Y."/>
            <person name="Malik S.-B."/>
            <person name="Maier U.G."/>
            <person name="McRose D."/>
            <person name="Mock T."/>
            <person name="Neilson J.A."/>
            <person name="Onodera N.T."/>
            <person name="Poole A.M."/>
            <person name="Pritham E.J."/>
            <person name="Richards T.A."/>
            <person name="Rocap G."/>
            <person name="Roy S.W."/>
            <person name="Sarai C."/>
            <person name="Schaack S."/>
            <person name="Shirato S."/>
            <person name="Slamovits C.H."/>
            <person name="Spencer D.F."/>
            <person name="Suzuki S."/>
            <person name="Worden A.Z."/>
            <person name="Zauner S."/>
            <person name="Barry K."/>
            <person name="Bell C."/>
            <person name="Bharti A.K."/>
            <person name="Crow J.A."/>
            <person name="Grimwood J."/>
            <person name="Kramer R."/>
            <person name="Lindquist E."/>
            <person name="Lucas S."/>
            <person name="Salamov A."/>
            <person name="McFadden G.I."/>
            <person name="Lane C.E."/>
            <person name="Keeling P.J."/>
            <person name="Gray M.W."/>
            <person name="Grigoriev I.V."/>
            <person name="Archibald J.M."/>
        </authorList>
    </citation>
    <scope>NUCLEOTIDE SEQUENCE</scope>
    <source>
        <strain evidence="8">CCMP2712</strain>
    </source>
</reference>
<accession>L1J7G8</accession>
<evidence type="ECO:0000313" key="8">
    <source>
        <dbReference type="Proteomes" id="UP000011087"/>
    </source>
</evidence>
<dbReference type="AlphaFoldDB" id="L1J7G8"/>
<dbReference type="Proteomes" id="UP000011087">
    <property type="component" value="Unassembled WGS sequence"/>
</dbReference>
<dbReference type="PROSITE" id="PS00163">
    <property type="entry name" value="FUMARATE_LYASES"/>
    <property type="match status" value="1"/>
</dbReference>
<gene>
    <name evidence="6" type="ORF">GUITHDRAFT_159766</name>
</gene>
<dbReference type="SUPFAM" id="SSF48557">
    <property type="entry name" value="L-aspartase-like"/>
    <property type="match status" value="1"/>
</dbReference>
<dbReference type="Pfam" id="PF00206">
    <property type="entry name" value="Lyase_1"/>
    <property type="match status" value="1"/>
</dbReference>
<dbReference type="HOGENOM" id="CLU_025566_2_0_1"/>
<organism evidence="6">
    <name type="scientific">Guillardia theta (strain CCMP2712)</name>
    <name type="common">Cryptophyte</name>
    <dbReference type="NCBI Taxonomy" id="905079"/>
    <lineage>
        <taxon>Eukaryota</taxon>
        <taxon>Cryptophyceae</taxon>
        <taxon>Pyrenomonadales</taxon>
        <taxon>Geminigeraceae</taxon>
        <taxon>Guillardia</taxon>
    </lineage>
</organism>
<evidence type="ECO:0000256" key="1">
    <source>
        <dbReference type="ARBA" id="ARBA00004706"/>
    </source>
</evidence>
<comment type="pathway">
    <text evidence="2">Purine metabolism; AMP biosynthesis via de novo pathway; AMP from IMP: step 2/2.</text>
</comment>
<evidence type="ECO:0008006" key="9">
    <source>
        <dbReference type="Google" id="ProtNLM"/>
    </source>
</evidence>
<dbReference type="PRINTS" id="PR00149">
    <property type="entry name" value="FUMRATELYASE"/>
</dbReference>
<dbReference type="RefSeq" id="XP_005831029.1">
    <property type="nucleotide sequence ID" value="XM_005830972.1"/>
</dbReference>